<feature type="transmembrane region" description="Helical" evidence="1">
    <location>
        <begin position="38"/>
        <end position="58"/>
    </location>
</feature>
<reference evidence="2 3" key="2">
    <citation type="journal article" date="2017" name="Int. J. Syst. Evol. Microbiol.">
        <title>Mycobacterium stephanolepidis sp. nov., a rapidly growing species related to Mycobacterium chelonae, isolated from marine teleost fish, Stephanolepis cirrhifer.</title>
        <authorList>
            <person name="Fukano H."/>
            <person name="Wada S."/>
            <person name="Kurata O."/>
            <person name="Katayama K."/>
            <person name="Fujiwara N."/>
            <person name="Hoshino Y."/>
        </authorList>
    </citation>
    <scope>NUCLEOTIDE SEQUENCE [LARGE SCALE GENOMIC DNA]</scope>
    <source>
        <strain evidence="2 3">NJB0901</strain>
    </source>
</reference>
<evidence type="ECO:0000256" key="1">
    <source>
        <dbReference type="SAM" id="Phobius"/>
    </source>
</evidence>
<feature type="transmembrane region" description="Helical" evidence="1">
    <location>
        <begin position="12"/>
        <end position="31"/>
    </location>
</feature>
<name>A0A1Z4ES48_9MYCO</name>
<evidence type="ECO:0000313" key="3">
    <source>
        <dbReference type="Proteomes" id="UP000217954"/>
    </source>
</evidence>
<accession>A0A1Z4ES48</accession>
<dbReference type="OrthoDB" id="4761342at2"/>
<proteinExistence type="predicted"/>
<sequence>MSADVSAWESLQAVRPVILACFLPILLYRVWRVVRQPTSVPAIAAIAFGVSWWLWFLVFTDEVWAVLPPIAHAVTIGGWAAISIGACLQVFVIGVSGDTSPARIRRGLRITSLVAVIALVLVAVLVSRSRVLMSTGDVYELAAELYSGGDPWAVAALVMSCVYLMYVEVQLVWVGFRHADSTPVGVGLGLMAAAGIFQFVATLFGGVWAPLARGEGLVGSTFGRWLQTWPGCIAAILMVAGFVWPPLMLRVQAYRVVERLRPLHDGLAGLFPGLFPPKQSRIRLSDLAFEWSTQIQDGLTLLAQRREVPPKTDHPMPGSRIDRIDDVTNWLTGKPVPGFSAEWLRTPGGVSDEEWVLEIVDAYRERQEDLEAPASLSGMPSTLRK</sequence>
<keyword evidence="1" id="KW-0472">Membrane</keyword>
<feature type="transmembrane region" description="Helical" evidence="1">
    <location>
        <begin position="228"/>
        <end position="249"/>
    </location>
</feature>
<feature type="transmembrane region" description="Helical" evidence="1">
    <location>
        <begin position="70"/>
        <end position="95"/>
    </location>
</feature>
<keyword evidence="1" id="KW-1133">Transmembrane helix</keyword>
<keyword evidence="1" id="KW-0812">Transmembrane</keyword>
<protein>
    <submittedName>
        <fullName evidence="2">Uncharacterized protein</fullName>
    </submittedName>
</protein>
<gene>
    <name evidence="2" type="ORF">MSTE_00440</name>
</gene>
<feature type="transmembrane region" description="Helical" evidence="1">
    <location>
        <begin position="188"/>
        <end position="208"/>
    </location>
</feature>
<reference evidence="3" key="1">
    <citation type="journal article" date="2017" name="Genome Announc.">
        <title>Complete Genome Sequence of Mycobacterium stephanolepidis.</title>
        <authorList>
            <person name="Fukano H."/>
            <person name="Yoshida M."/>
            <person name="Katayama Y."/>
            <person name="Omatsu T."/>
            <person name="Mizutani T."/>
            <person name="Kurata O."/>
            <person name="Wada S."/>
            <person name="Hoshino Y."/>
        </authorList>
    </citation>
    <scope>NUCLEOTIDE SEQUENCE [LARGE SCALE GENOMIC DNA]</scope>
    <source>
        <strain evidence="3">NJB0901</strain>
    </source>
</reference>
<feature type="transmembrane region" description="Helical" evidence="1">
    <location>
        <begin position="152"/>
        <end position="176"/>
    </location>
</feature>
<organism evidence="2 3">
    <name type="scientific">[Mycobacterium] stephanolepidis</name>
    <dbReference type="NCBI Taxonomy" id="1520670"/>
    <lineage>
        <taxon>Bacteria</taxon>
        <taxon>Bacillati</taxon>
        <taxon>Actinomycetota</taxon>
        <taxon>Actinomycetes</taxon>
        <taxon>Mycobacteriales</taxon>
        <taxon>Mycobacteriaceae</taxon>
        <taxon>Mycobacteroides</taxon>
    </lineage>
</organism>
<dbReference type="EMBL" id="AP018165">
    <property type="protein sequence ID" value="BAX95782.1"/>
    <property type="molecule type" value="Genomic_DNA"/>
</dbReference>
<dbReference type="Proteomes" id="UP000217954">
    <property type="component" value="Chromosome"/>
</dbReference>
<dbReference type="AlphaFoldDB" id="A0A1Z4ES48"/>
<feature type="transmembrane region" description="Helical" evidence="1">
    <location>
        <begin position="107"/>
        <end position="126"/>
    </location>
</feature>
<dbReference type="KEGG" id="mste:MSTE_00440"/>
<evidence type="ECO:0000313" key="2">
    <source>
        <dbReference type="EMBL" id="BAX95782.1"/>
    </source>
</evidence>
<keyword evidence="3" id="KW-1185">Reference proteome</keyword>